<dbReference type="SUPFAM" id="SSF52540">
    <property type="entry name" value="P-loop containing nucleoside triphosphate hydrolases"/>
    <property type="match status" value="1"/>
</dbReference>
<dbReference type="RefSeq" id="WP_343781354.1">
    <property type="nucleotide sequence ID" value="NZ_BAAACZ010000003.1"/>
</dbReference>
<feature type="domain" description="Rad50/SbcC-type AAA" evidence="1">
    <location>
        <begin position="6"/>
        <end position="32"/>
    </location>
</feature>
<evidence type="ECO:0000313" key="3">
    <source>
        <dbReference type="Proteomes" id="UP001500740"/>
    </source>
</evidence>
<dbReference type="InterPro" id="IPR027417">
    <property type="entry name" value="P-loop_NTPase"/>
</dbReference>
<dbReference type="Gene3D" id="3.40.50.300">
    <property type="entry name" value="P-loop containing nucleotide triphosphate hydrolases"/>
    <property type="match status" value="1"/>
</dbReference>
<dbReference type="EMBL" id="BAAACZ010000003">
    <property type="protein sequence ID" value="GAA0452094.1"/>
    <property type="molecule type" value="Genomic_DNA"/>
</dbReference>
<dbReference type="Proteomes" id="UP001500740">
    <property type="component" value="Unassembled WGS sequence"/>
</dbReference>
<protein>
    <recommendedName>
        <fullName evidence="1">Rad50/SbcC-type AAA domain-containing protein</fullName>
    </recommendedName>
</protein>
<dbReference type="InterPro" id="IPR038729">
    <property type="entry name" value="Rad50/SbcC_AAA"/>
</dbReference>
<gene>
    <name evidence="2" type="ORF">GCM10008935_03370</name>
</gene>
<evidence type="ECO:0000259" key="1">
    <source>
        <dbReference type="Pfam" id="PF13476"/>
    </source>
</evidence>
<comment type="caution">
    <text evidence="2">The sequence shown here is derived from an EMBL/GenBank/DDBJ whole genome shotgun (WGS) entry which is preliminary data.</text>
</comment>
<organism evidence="2 3">
    <name type="scientific">Alkalibacillus silvisoli</name>
    <dbReference type="NCBI Taxonomy" id="392823"/>
    <lineage>
        <taxon>Bacteria</taxon>
        <taxon>Bacillati</taxon>
        <taxon>Bacillota</taxon>
        <taxon>Bacilli</taxon>
        <taxon>Bacillales</taxon>
        <taxon>Bacillaceae</taxon>
        <taxon>Alkalibacillus</taxon>
    </lineage>
</organism>
<reference evidence="2 3" key="1">
    <citation type="journal article" date="2019" name="Int. J. Syst. Evol. Microbiol.">
        <title>The Global Catalogue of Microorganisms (GCM) 10K type strain sequencing project: providing services to taxonomists for standard genome sequencing and annotation.</title>
        <authorList>
            <consortium name="The Broad Institute Genomics Platform"/>
            <consortium name="The Broad Institute Genome Sequencing Center for Infectious Disease"/>
            <person name="Wu L."/>
            <person name="Ma J."/>
        </authorList>
    </citation>
    <scope>NUCLEOTIDE SEQUENCE [LARGE SCALE GENOMIC DNA]</scope>
    <source>
        <strain evidence="2 3">JCM 14193</strain>
    </source>
</reference>
<sequence>MKNTGNIQFNKPVTLLVGENDTGKSTLLEGIAASAESILIDGESVESLAFEELKNK</sequence>
<keyword evidence="3" id="KW-1185">Reference proteome</keyword>
<accession>A0ABN0ZLW4</accession>
<proteinExistence type="predicted"/>
<dbReference type="Pfam" id="PF13476">
    <property type="entry name" value="AAA_23"/>
    <property type="match status" value="1"/>
</dbReference>
<name>A0ABN0ZLW4_9BACI</name>
<evidence type="ECO:0000313" key="2">
    <source>
        <dbReference type="EMBL" id="GAA0452094.1"/>
    </source>
</evidence>